<keyword evidence="6" id="KW-1133">Transmembrane helix</keyword>
<evidence type="ECO:0000256" key="6">
    <source>
        <dbReference type="SAM" id="Phobius"/>
    </source>
</evidence>
<feature type="region of interest" description="Disordered" evidence="5">
    <location>
        <begin position="278"/>
        <end position="298"/>
    </location>
</feature>
<dbReference type="AlphaFoldDB" id="A0A285CXL2"/>
<keyword evidence="10" id="KW-1185">Reference proteome</keyword>
<dbReference type="GO" id="GO:0004888">
    <property type="term" value="F:transmembrane signaling receptor activity"/>
    <property type="evidence" value="ECO:0007669"/>
    <property type="project" value="InterPro"/>
</dbReference>
<dbReference type="PANTHER" id="PTHR43531:SF11">
    <property type="entry name" value="METHYL-ACCEPTING CHEMOTAXIS PROTEIN 3"/>
    <property type="match status" value="1"/>
</dbReference>
<evidence type="ECO:0000256" key="1">
    <source>
        <dbReference type="ARBA" id="ARBA00022500"/>
    </source>
</evidence>
<dbReference type="InterPro" id="IPR004089">
    <property type="entry name" value="MCPsignal_dom"/>
</dbReference>
<dbReference type="InterPro" id="IPR047347">
    <property type="entry name" value="YvaQ-like_sensor"/>
</dbReference>
<dbReference type="PRINTS" id="PR00260">
    <property type="entry name" value="CHEMTRNSDUCR"/>
</dbReference>
<dbReference type="PANTHER" id="PTHR43531">
    <property type="entry name" value="PROTEIN ICFG"/>
    <property type="match status" value="1"/>
</dbReference>
<evidence type="ECO:0000313" key="10">
    <source>
        <dbReference type="Proteomes" id="UP000219467"/>
    </source>
</evidence>
<dbReference type="PROSITE" id="PS50885">
    <property type="entry name" value="HAMP"/>
    <property type="match status" value="1"/>
</dbReference>
<dbReference type="RefSeq" id="WP_097030857.1">
    <property type="nucleotide sequence ID" value="NZ_OAOQ01000010.1"/>
</dbReference>
<keyword evidence="6" id="KW-0812">Transmembrane</keyword>
<dbReference type="PROSITE" id="PS50111">
    <property type="entry name" value="CHEMOTAXIS_TRANSDUC_2"/>
    <property type="match status" value="1"/>
</dbReference>
<evidence type="ECO:0000313" key="9">
    <source>
        <dbReference type="EMBL" id="SNX71683.1"/>
    </source>
</evidence>
<sequence length="540" mass="56886">MKLTIKMKLAAAFLVVFALAGASTFLGLRDLSQANVVLNDVVNLQSARVLAVDRLELQQTQFGIVLRDYAIAQTPEERAALKAEIAAIQTQMTESIETLTTLADDRGRAMIENYDAVRATARDINNRVFELADRGDQGAASHLLATESRAEMRDLSAALAPFRDLYKSEMVAAAEAAERDLRGSFRNLLILSAAAGIFGSLAAIWIVLTITRGLGTALHVAQRVADGDLSATVEAKGNDEIAALLCANNTMVMKLREVVGGVTATARQVAMGSSRMASTSEQLAQGASEQASATEEASASVEQMAANIRQSAENAEQTETIARKSAEDARLSGRAVSDAVAAMQSIAERILVIQEIARQTDLLALNAAVEAARAGEHGRGFAVVASEVRKLAERSQQAAADISALSHGTVRAATEAGGMLERLVPDIERTAGLVTAISVASRELTAGAQQVAIAIQQLDQVTQQNGTASEELASAANRLAAEADELETTAGFFHVDSRDEAPNPAPAKRPGPQLAVVPPARGGFDFALNETPSQPILARA</sequence>
<evidence type="ECO:0000256" key="2">
    <source>
        <dbReference type="ARBA" id="ARBA00029447"/>
    </source>
</evidence>
<comment type="similarity">
    <text evidence="2">Belongs to the methyl-accepting chemotaxis (MCP) protein family.</text>
</comment>
<dbReference type="CDD" id="cd19411">
    <property type="entry name" value="MCP2201-like_sensor"/>
    <property type="match status" value="1"/>
</dbReference>
<dbReference type="OrthoDB" id="9814362at2"/>
<protein>
    <submittedName>
        <fullName evidence="9">Methyl-accepting chemotaxis protein</fullName>
    </submittedName>
</protein>
<evidence type="ECO:0000259" key="8">
    <source>
        <dbReference type="PROSITE" id="PS50885"/>
    </source>
</evidence>
<feature type="transmembrane region" description="Helical" evidence="6">
    <location>
        <begin position="188"/>
        <end position="208"/>
    </location>
</feature>
<evidence type="ECO:0000256" key="5">
    <source>
        <dbReference type="SAM" id="MobiDB-lite"/>
    </source>
</evidence>
<proteinExistence type="inferred from homology"/>
<dbReference type="SMART" id="SM00304">
    <property type="entry name" value="HAMP"/>
    <property type="match status" value="1"/>
</dbReference>
<dbReference type="EMBL" id="OAOQ01000010">
    <property type="protein sequence ID" value="SNX71683.1"/>
    <property type="molecule type" value="Genomic_DNA"/>
</dbReference>
<dbReference type="Proteomes" id="UP000219467">
    <property type="component" value="Unassembled WGS sequence"/>
</dbReference>
<dbReference type="InterPro" id="IPR003660">
    <property type="entry name" value="HAMP_dom"/>
</dbReference>
<evidence type="ECO:0000256" key="4">
    <source>
        <dbReference type="SAM" id="Coils"/>
    </source>
</evidence>
<dbReference type="InterPro" id="IPR024478">
    <property type="entry name" value="HlyB_4HB_MCP"/>
</dbReference>
<keyword evidence="3" id="KW-0807">Transducer</keyword>
<dbReference type="SUPFAM" id="SSF58104">
    <property type="entry name" value="Methyl-accepting chemotaxis protein (MCP) signaling domain"/>
    <property type="match status" value="1"/>
</dbReference>
<feature type="coiled-coil region" evidence="4">
    <location>
        <begin position="458"/>
        <end position="489"/>
    </location>
</feature>
<dbReference type="SMART" id="SM00283">
    <property type="entry name" value="MA"/>
    <property type="match status" value="1"/>
</dbReference>
<keyword evidence="4" id="KW-0175">Coiled coil</keyword>
<dbReference type="CDD" id="cd06225">
    <property type="entry name" value="HAMP"/>
    <property type="match status" value="1"/>
</dbReference>
<dbReference type="Pfam" id="PF12729">
    <property type="entry name" value="4HB_MCP_1"/>
    <property type="match status" value="1"/>
</dbReference>
<feature type="compositionally biased region" description="Low complexity" evidence="5">
    <location>
        <begin position="284"/>
        <end position="298"/>
    </location>
</feature>
<gene>
    <name evidence="9" type="ORF">SAMN05878503_11074</name>
</gene>
<organism evidence="9 10">
    <name type="scientific">Cereibacter ovatus</name>
    <dbReference type="NCBI Taxonomy" id="439529"/>
    <lineage>
        <taxon>Bacteria</taxon>
        <taxon>Pseudomonadati</taxon>
        <taxon>Pseudomonadota</taxon>
        <taxon>Alphaproteobacteria</taxon>
        <taxon>Rhodobacterales</taxon>
        <taxon>Paracoccaceae</taxon>
        <taxon>Cereibacter</taxon>
    </lineage>
</organism>
<name>A0A285CXL2_9RHOB</name>
<dbReference type="InterPro" id="IPR004090">
    <property type="entry name" value="Chemotax_Me-accpt_rcpt"/>
</dbReference>
<accession>A0A285CXL2</accession>
<evidence type="ECO:0000256" key="3">
    <source>
        <dbReference type="PROSITE-ProRule" id="PRU00284"/>
    </source>
</evidence>
<keyword evidence="6" id="KW-0472">Membrane</keyword>
<dbReference type="GO" id="GO:0005886">
    <property type="term" value="C:plasma membrane"/>
    <property type="evidence" value="ECO:0007669"/>
    <property type="project" value="TreeGrafter"/>
</dbReference>
<dbReference type="InterPro" id="IPR051310">
    <property type="entry name" value="MCP_chemotaxis"/>
</dbReference>
<reference evidence="10" key="1">
    <citation type="submission" date="2017-08" db="EMBL/GenBank/DDBJ databases">
        <authorList>
            <person name="Varghese N."/>
            <person name="Submissions S."/>
        </authorList>
    </citation>
    <scope>NUCLEOTIDE SEQUENCE [LARGE SCALE GENOMIC DNA]</scope>
    <source>
        <strain evidence="10">JA234</strain>
    </source>
</reference>
<evidence type="ECO:0000259" key="7">
    <source>
        <dbReference type="PROSITE" id="PS50111"/>
    </source>
</evidence>
<dbReference type="Pfam" id="PF00015">
    <property type="entry name" value="MCPsignal"/>
    <property type="match status" value="1"/>
</dbReference>
<keyword evidence="1" id="KW-0145">Chemotaxis</keyword>
<dbReference type="Gene3D" id="1.10.287.950">
    <property type="entry name" value="Methyl-accepting chemotaxis protein"/>
    <property type="match status" value="1"/>
</dbReference>
<dbReference type="Pfam" id="PF00672">
    <property type="entry name" value="HAMP"/>
    <property type="match status" value="1"/>
</dbReference>
<feature type="domain" description="Methyl-accepting transducer" evidence="7">
    <location>
        <begin position="265"/>
        <end position="480"/>
    </location>
</feature>
<feature type="domain" description="HAMP" evidence="8">
    <location>
        <begin position="208"/>
        <end position="260"/>
    </location>
</feature>
<dbReference type="GO" id="GO:0007165">
    <property type="term" value="P:signal transduction"/>
    <property type="evidence" value="ECO:0007669"/>
    <property type="project" value="UniProtKB-KW"/>
</dbReference>
<dbReference type="GO" id="GO:0006935">
    <property type="term" value="P:chemotaxis"/>
    <property type="evidence" value="ECO:0007669"/>
    <property type="project" value="UniProtKB-KW"/>
</dbReference>